<sequence length="498" mass="54778">MKKIKFIYAIALALFLVQGCKKDLLTVENENQPDFDKVFSNGAALENLASGLYVTIYNGEHAGGSAQPMLATASDNVSCSWGNFGMRDMSWEPRNNAWNNAPTYAYQASTLNLWNNMYSSINTASDVIKAMGTGVNVGANGADNARTKAFCRFAQGVGYANLALVFDKAFIVDEKTTVAEATLASASAYSKVVESALAYLDEASALATANTFTIPKSWLGTDKDLSSADFKKLVNTYAARTLAYSPRNKTQLAAVNWAKVKTYADAGITSDFVVMQDGYAKWYDEAGDYLVYQGWGVTDNYVVNMMDPSKPKHWTDISSFPYPTASTDPVDKRIFSDFEYVSSQWFQAARGYYHYSPYRNKRYDEMYVAAVGPKPQIMKAENDMLKAEARAYTSDLSGAATIINASTRKTRGQMADVAAVSADVIKAIHHERHVELYTTGVGLQFFEMRKLDLLQKGTPLHFPIPGKTQQTMGLVVPFYTFGTVALADGINTSNAGWR</sequence>
<gene>
    <name evidence="1" type="ORF">SAMN05421813_12125</name>
</gene>
<organism evidence="1 2">
    <name type="scientific">Daejeonella rubra</name>
    <dbReference type="NCBI Taxonomy" id="990371"/>
    <lineage>
        <taxon>Bacteria</taxon>
        <taxon>Pseudomonadati</taxon>
        <taxon>Bacteroidota</taxon>
        <taxon>Sphingobacteriia</taxon>
        <taxon>Sphingobacteriales</taxon>
        <taxon>Sphingobacteriaceae</taxon>
        <taxon>Daejeonella</taxon>
    </lineage>
</organism>
<dbReference type="STRING" id="990371.SAMN05421813_12125"/>
<accession>A0A1G9VJY8</accession>
<evidence type="ECO:0008006" key="3">
    <source>
        <dbReference type="Google" id="ProtNLM"/>
    </source>
</evidence>
<dbReference type="AlphaFoldDB" id="A0A1G9VJY8"/>
<dbReference type="RefSeq" id="WP_090705686.1">
    <property type="nucleotide sequence ID" value="NZ_FNHH01000021.1"/>
</dbReference>
<dbReference type="InterPro" id="IPR011990">
    <property type="entry name" value="TPR-like_helical_dom_sf"/>
</dbReference>
<name>A0A1G9VJY8_9SPHI</name>
<dbReference type="Gene3D" id="1.25.40.390">
    <property type="match status" value="1"/>
</dbReference>
<protein>
    <recommendedName>
        <fullName evidence="3">SusD family protein</fullName>
    </recommendedName>
</protein>
<dbReference type="PROSITE" id="PS51257">
    <property type="entry name" value="PROKAR_LIPOPROTEIN"/>
    <property type="match status" value="1"/>
</dbReference>
<evidence type="ECO:0000313" key="2">
    <source>
        <dbReference type="Proteomes" id="UP000199226"/>
    </source>
</evidence>
<evidence type="ECO:0000313" key="1">
    <source>
        <dbReference type="EMBL" id="SDM72578.1"/>
    </source>
</evidence>
<dbReference type="Proteomes" id="UP000199226">
    <property type="component" value="Unassembled WGS sequence"/>
</dbReference>
<proteinExistence type="predicted"/>
<dbReference type="SUPFAM" id="SSF48452">
    <property type="entry name" value="TPR-like"/>
    <property type="match status" value="1"/>
</dbReference>
<dbReference type="OrthoDB" id="725871at2"/>
<reference evidence="2" key="1">
    <citation type="submission" date="2016-10" db="EMBL/GenBank/DDBJ databases">
        <authorList>
            <person name="Varghese N."/>
            <person name="Submissions S."/>
        </authorList>
    </citation>
    <scope>NUCLEOTIDE SEQUENCE [LARGE SCALE GENOMIC DNA]</scope>
    <source>
        <strain evidence="2">DSM 24536</strain>
    </source>
</reference>
<dbReference type="EMBL" id="FNHH01000021">
    <property type="protein sequence ID" value="SDM72578.1"/>
    <property type="molecule type" value="Genomic_DNA"/>
</dbReference>
<keyword evidence="2" id="KW-1185">Reference proteome</keyword>